<proteinExistence type="predicted"/>
<feature type="compositionally biased region" description="Pro residues" evidence="1">
    <location>
        <begin position="75"/>
        <end position="94"/>
    </location>
</feature>
<keyword evidence="2" id="KW-0812">Transmembrane</keyword>
<protein>
    <submittedName>
        <fullName evidence="3">Uncharacterized protein</fullName>
    </submittedName>
</protein>
<keyword evidence="4" id="KW-1185">Reference proteome</keyword>
<keyword evidence="2" id="KW-0472">Membrane</keyword>
<keyword evidence="2" id="KW-1133">Transmembrane helix</keyword>
<reference evidence="3 4" key="1">
    <citation type="submission" date="2023-01" db="EMBL/GenBank/DDBJ databases">
        <title>Novel diversity within Roseofilum (Cyanobacteria; Desertifilaceae) from marine benthic mats with descriptions of four novel species.</title>
        <authorList>
            <person name="Wang Y."/>
            <person name="Berthold D.E."/>
            <person name="Hu J."/>
            <person name="Lefler F.W."/>
            <person name="Laughinghouse H.D. IV."/>
        </authorList>
    </citation>
    <scope>NUCLEOTIDE SEQUENCE [LARGE SCALE GENOMIC DNA]</scope>
    <source>
        <strain evidence="3 4">BLCC-M91</strain>
    </source>
</reference>
<feature type="compositionally biased region" description="Pro residues" evidence="1">
    <location>
        <begin position="101"/>
        <end position="139"/>
    </location>
</feature>
<name>A0ABT7BNG8_9CYAN</name>
<dbReference type="PRINTS" id="PR01217">
    <property type="entry name" value="PRICHEXTENSN"/>
</dbReference>
<feature type="transmembrane region" description="Helical" evidence="2">
    <location>
        <begin position="37"/>
        <end position="57"/>
    </location>
</feature>
<sequence length="288" mass="30800">MALIYDDKILGDLNTKLNALSPMLKLRPMLKLKPHRLWLLGLMAITALGLILGNPYLSDSQGQLALEQPAQAQVPSPPSPDATPETLPEPPSTPSPEASPSEPPRPPAPTPLASPSPLPPPPTPPTPEPTPPVEEPTAPPLEVGGIYEDADGFYQIAIVQDYKVSSTGKDPLFESPDGQVAYSVLRLPRLTKQRLTHGILAQIAVEELQRGEGFVAQSYIPLDERVVQVPWTGTLTQGRNSQPMSGTLISTQPEQDVFLVLIAATEAGADRVPNLVATLVDGLEVTPK</sequence>
<evidence type="ECO:0000256" key="2">
    <source>
        <dbReference type="SAM" id="Phobius"/>
    </source>
</evidence>
<dbReference type="RefSeq" id="WP_283764039.1">
    <property type="nucleotide sequence ID" value="NZ_JAQPOK010000136.1"/>
</dbReference>
<evidence type="ECO:0000313" key="4">
    <source>
        <dbReference type="Proteomes" id="UP001231370"/>
    </source>
</evidence>
<dbReference type="EMBL" id="JAQPOK010000136">
    <property type="protein sequence ID" value="MDJ1180738.1"/>
    <property type="molecule type" value="Genomic_DNA"/>
</dbReference>
<dbReference type="Proteomes" id="UP001231370">
    <property type="component" value="Unassembled WGS sequence"/>
</dbReference>
<gene>
    <name evidence="3" type="ORF">PJF56_17910</name>
</gene>
<organism evidence="3 4">
    <name type="scientific">Roseofilum halophilum BLCC-M91</name>
    <dbReference type="NCBI Taxonomy" id="3022259"/>
    <lineage>
        <taxon>Bacteria</taxon>
        <taxon>Bacillati</taxon>
        <taxon>Cyanobacteriota</taxon>
        <taxon>Cyanophyceae</taxon>
        <taxon>Desertifilales</taxon>
        <taxon>Desertifilaceae</taxon>
        <taxon>Roseofilum</taxon>
        <taxon>Roseofilum halophilum</taxon>
    </lineage>
</organism>
<comment type="caution">
    <text evidence="3">The sequence shown here is derived from an EMBL/GenBank/DDBJ whole genome shotgun (WGS) entry which is preliminary data.</text>
</comment>
<accession>A0ABT7BNG8</accession>
<evidence type="ECO:0000256" key="1">
    <source>
        <dbReference type="SAM" id="MobiDB-lite"/>
    </source>
</evidence>
<evidence type="ECO:0000313" key="3">
    <source>
        <dbReference type="EMBL" id="MDJ1180738.1"/>
    </source>
</evidence>
<feature type="region of interest" description="Disordered" evidence="1">
    <location>
        <begin position="66"/>
        <end position="145"/>
    </location>
</feature>